<gene>
    <name evidence="1" type="ORF">Ahy_A05g021759</name>
</gene>
<sequence length="87" mass="10221">MMDIGGAYAVSRSHSAIWKNCRAWNKVKRWEVKVLELSSEMERKLSSSSRRYYQKYHGPKVQKLLDQTSSYSITIVKELGKITFYNK</sequence>
<name>A0A445CYE7_ARAHY</name>
<comment type="caution">
    <text evidence="1">The sequence shown here is derived from an EMBL/GenBank/DDBJ whole genome shotgun (WGS) entry which is preliminary data.</text>
</comment>
<organism evidence="1 2">
    <name type="scientific">Arachis hypogaea</name>
    <name type="common">Peanut</name>
    <dbReference type="NCBI Taxonomy" id="3818"/>
    <lineage>
        <taxon>Eukaryota</taxon>
        <taxon>Viridiplantae</taxon>
        <taxon>Streptophyta</taxon>
        <taxon>Embryophyta</taxon>
        <taxon>Tracheophyta</taxon>
        <taxon>Spermatophyta</taxon>
        <taxon>Magnoliopsida</taxon>
        <taxon>eudicotyledons</taxon>
        <taxon>Gunneridae</taxon>
        <taxon>Pentapetalae</taxon>
        <taxon>rosids</taxon>
        <taxon>fabids</taxon>
        <taxon>Fabales</taxon>
        <taxon>Fabaceae</taxon>
        <taxon>Papilionoideae</taxon>
        <taxon>50 kb inversion clade</taxon>
        <taxon>dalbergioids sensu lato</taxon>
        <taxon>Dalbergieae</taxon>
        <taxon>Pterocarpus clade</taxon>
        <taxon>Arachis</taxon>
    </lineage>
</organism>
<accession>A0A445CYE7</accession>
<evidence type="ECO:0000313" key="1">
    <source>
        <dbReference type="EMBL" id="RYR55935.1"/>
    </source>
</evidence>
<protein>
    <submittedName>
        <fullName evidence="1">Uncharacterized protein</fullName>
    </submittedName>
</protein>
<reference evidence="1 2" key="1">
    <citation type="submission" date="2019-01" db="EMBL/GenBank/DDBJ databases">
        <title>Sequencing of cultivated peanut Arachis hypogaea provides insights into genome evolution and oil improvement.</title>
        <authorList>
            <person name="Chen X."/>
        </authorList>
    </citation>
    <scope>NUCLEOTIDE SEQUENCE [LARGE SCALE GENOMIC DNA]</scope>
    <source>
        <strain evidence="2">cv. Fuhuasheng</strain>
        <tissue evidence="1">Leaves</tissue>
    </source>
</reference>
<dbReference type="AlphaFoldDB" id="A0A445CYE7"/>
<keyword evidence="2" id="KW-1185">Reference proteome</keyword>
<dbReference type="EMBL" id="SDMP01000005">
    <property type="protein sequence ID" value="RYR55935.1"/>
    <property type="molecule type" value="Genomic_DNA"/>
</dbReference>
<evidence type="ECO:0000313" key="2">
    <source>
        <dbReference type="Proteomes" id="UP000289738"/>
    </source>
</evidence>
<dbReference type="Proteomes" id="UP000289738">
    <property type="component" value="Chromosome A05"/>
</dbReference>
<proteinExistence type="predicted"/>